<feature type="domain" description="HTH tetR-type" evidence="3">
    <location>
        <begin position="12"/>
        <end position="72"/>
    </location>
</feature>
<feature type="DNA-binding region" description="H-T-H motif" evidence="2">
    <location>
        <begin position="35"/>
        <end position="54"/>
    </location>
</feature>
<evidence type="ECO:0000259" key="3">
    <source>
        <dbReference type="PROSITE" id="PS50977"/>
    </source>
</evidence>
<dbReference type="PANTHER" id="PTHR43479:SF7">
    <property type="entry name" value="TETR-FAMILY TRANSCRIPTIONAL REGULATOR"/>
    <property type="match status" value="1"/>
</dbReference>
<evidence type="ECO:0000256" key="2">
    <source>
        <dbReference type="PROSITE-ProRule" id="PRU00335"/>
    </source>
</evidence>
<dbReference type="Proteomes" id="UP000274772">
    <property type="component" value="Chromosome"/>
</dbReference>
<sequence length="187" mass="22103">MRERDIRDIRVTKTQNRIRNGMMRLLKIKTYETITVKDICKESQISRTTFYSHYNDKEHFIYSHLNELLKKGKRELLKEEFSSQTYFFENAIKFWSTSGSLILILLGDNSAHKLHQEIKKVLQRNIEINIVPILNTKLLTTKEKYFLLIFISNAIFGVIQDWVNRGCIEKPNELATIMNKIITSAFK</sequence>
<name>A0ABN5W8W8_9STAP</name>
<reference evidence="4 5" key="1">
    <citation type="submission" date="2018-05" db="EMBL/GenBank/DDBJ databases">
        <title>Complete genome sequencing of three human clinical isolates of Staphylococcus caprae reveals virulence factors similar to those of S. epidermidis and S. capitis.</title>
        <authorList>
            <person name="Watanabe S."/>
            <person name="Cui L."/>
        </authorList>
    </citation>
    <scope>NUCLEOTIDE SEQUENCE [LARGE SCALE GENOMIC DNA]</scope>
    <source>
        <strain evidence="4 5">JMUB590</strain>
    </source>
</reference>
<dbReference type="InterPro" id="IPR009057">
    <property type="entry name" value="Homeodomain-like_sf"/>
</dbReference>
<dbReference type="EMBL" id="AP018586">
    <property type="protein sequence ID" value="BBD91479.1"/>
    <property type="molecule type" value="Genomic_DNA"/>
</dbReference>
<proteinExistence type="predicted"/>
<dbReference type="PROSITE" id="PS50977">
    <property type="entry name" value="HTH_TETR_2"/>
    <property type="match status" value="1"/>
</dbReference>
<dbReference type="PANTHER" id="PTHR43479">
    <property type="entry name" value="ACREF/ENVCD OPERON REPRESSOR-RELATED"/>
    <property type="match status" value="1"/>
</dbReference>
<dbReference type="Gene3D" id="1.10.357.10">
    <property type="entry name" value="Tetracycline Repressor, domain 2"/>
    <property type="match status" value="1"/>
</dbReference>
<protein>
    <submittedName>
        <fullName evidence="4">Bacterial regulatory s, tetR family protein</fullName>
    </submittedName>
</protein>
<dbReference type="RefSeq" id="WP_002444447.1">
    <property type="nucleotide sequence ID" value="NZ_AP018585.1"/>
</dbReference>
<organism evidence="4 5">
    <name type="scientific">Staphylococcus caprae</name>
    <dbReference type="NCBI Taxonomy" id="29380"/>
    <lineage>
        <taxon>Bacteria</taxon>
        <taxon>Bacillati</taxon>
        <taxon>Bacillota</taxon>
        <taxon>Bacilli</taxon>
        <taxon>Bacillales</taxon>
        <taxon>Staphylococcaceae</taxon>
        <taxon>Staphylococcus</taxon>
    </lineage>
</organism>
<evidence type="ECO:0000313" key="5">
    <source>
        <dbReference type="Proteomes" id="UP000274772"/>
    </source>
</evidence>
<dbReference type="Pfam" id="PF14278">
    <property type="entry name" value="TetR_C_8"/>
    <property type="match status" value="1"/>
</dbReference>
<accession>A0ABN5W8W8</accession>
<dbReference type="InterPro" id="IPR001647">
    <property type="entry name" value="HTH_TetR"/>
</dbReference>
<dbReference type="GeneID" id="58050143"/>
<dbReference type="InterPro" id="IPR050624">
    <property type="entry name" value="HTH-type_Tx_Regulator"/>
</dbReference>
<evidence type="ECO:0000313" key="4">
    <source>
        <dbReference type="EMBL" id="BBD91479.1"/>
    </source>
</evidence>
<dbReference type="InterPro" id="IPR039532">
    <property type="entry name" value="TetR_C_Firmicutes"/>
</dbReference>
<evidence type="ECO:0000256" key="1">
    <source>
        <dbReference type="ARBA" id="ARBA00023125"/>
    </source>
</evidence>
<keyword evidence="1 2" id="KW-0238">DNA-binding</keyword>
<gene>
    <name evidence="4" type="ORF">JMUB590_0369</name>
</gene>
<dbReference type="SUPFAM" id="SSF46689">
    <property type="entry name" value="Homeodomain-like"/>
    <property type="match status" value="1"/>
</dbReference>
<keyword evidence="5" id="KW-1185">Reference proteome</keyword>